<dbReference type="Gene3D" id="1.10.489.10">
    <property type="entry name" value="Chloroperoxidase-like"/>
    <property type="match status" value="1"/>
</dbReference>
<evidence type="ECO:0000313" key="3">
    <source>
        <dbReference type="Proteomes" id="UP000559256"/>
    </source>
</evidence>
<keyword evidence="3" id="KW-1185">Reference proteome</keyword>
<gene>
    <name evidence="2" type="ORF">D9758_013770</name>
</gene>
<dbReference type="GO" id="GO:0004601">
    <property type="term" value="F:peroxidase activity"/>
    <property type="evidence" value="ECO:0007669"/>
    <property type="project" value="InterPro"/>
</dbReference>
<dbReference type="OrthoDB" id="407298at2759"/>
<dbReference type="Proteomes" id="UP000559256">
    <property type="component" value="Unassembled WGS sequence"/>
</dbReference>
<dbReference type="InterPro" id="IPR036851">
    <property type="entry name" value="Chloroperoxidase-like_sf"/>
</dbReference>
<dbReference type="AlphaFoldDB" id="A0A8H5D4Z4"/>
<evidence type="ECO:0000259" key="1">
    <source>
        <dbReference type="Pfam" id="PF01328"/>
    </source>
</evidence>
<accession>A0A8H5D4Z4</accession>
<comment type="caution">
    <text evidence="2">The sequence shown here is derived from an EMBL/GenBank/DDBJ whole genome shotgun (WGS) entry which is preliminary data.</text>
</comment>
<evidence type="ECO:0000313" key="2">
    <source>
        <dbReference type="EMBL" id="KAF5353595.1"/>
    </source>
</evidence>
<feature type="domain" description="Heme haloperoxidase family profile" evidence="1">
    <location>
        <begin position="12"/>
        <end position="60"/>
    </location>
</feature>
<dbReference type="Pfam" id="PF01328">
    <property type="entry name" value="Peroxidase_2"/>
    <property type="match status" value="1"/>
</dbReference>
<reference evidence="2 3" key="1">
    <citation type="journal article" date="2020" name="ISME J.">
        <title>Uncovering the hidden diversity of litter-decomposition mechanisms in mushroom-forming fungi.</title>
        <authorList>
            <person name="Floudas D."/>
            <person name="Bentzer J."/>
            <person name="Ahren D."/>
            <person name="Johansson T."/>
            <person name="Persson P."/>
            <person name="Tunlid A."/>
        </authorList>
    </citation>
    <scope>NUCLEOTIDE SEQUENCE [LARGE SCALE GENOMIC DNA]</scope>
    <source>
        <strain evidence="2 3">CBS 291.85</strain>
    </source>
</reference>
<sequence length="214" mass="24222">MHNQGSGGCGWRHETFEHDISLSREDFNVDPNNDNIRFNETIFTTLANSNPRVNYYNATLPGLVQKERQDIQNAVNARDRCVLHCLPGLLLINLLFILFDDQNAYWQLEEHDPIISLCRGAGTLTRRTGRPSFTLCTRRSSQTLSKHRRLVTESRTTLSSLSAAFSFIAFNLSSDVEANVGTKLCGCLLPLQTTNRRIDEWYKFSQAGAINARV</sequence>
<protein>
    <recommendedName>
        <fullName evidence="1">Heme haloperoxidase family profile domain-containing protein</fullName>
    </recommendedName>
</protein>
<dbReference type="EMBL" id="JAACJM010000063">
    <property type="protein sequence ID" value="KAF5353595.1"/>
    <property type="molecule type" value="Genomic_DNA"/>
</dbReference>
<dbReference type="InterPro" id="IPR000028">
    <property type="entry name" value="Chloroperoxidase"/>
</dbReference>
<proteinExistence type="predicted"/>
<organism evidence="2 3">
    <name type="scientific">Tetrapyrgos nigripes</name>
    <dbReference type="NCBI Taxonomy" id="182062"/>
    <lineage>
        <taxon>Eukaryota</taxon>
        <taxon>Fungi</taxon>
        <taxon>Dikarya</taxon>
        <taxon>Basidiomycota</taxon>
        <taxon>Agaricomycotina</taxon>
        <taxon>Agaricomycetes</taxon>
        <taxon>Agaricomycetidae</taxon>
        <taxon>Agaricales</taxon>
        <taxon>Marasmiineae</taxon>
        <taxon>Marasmiaceae</taxon>
        <taxon>Tetrapyrgos</taxon>
    </lineage>
</organism>
<name>A0A8H5D4Z4_9AGAR</name>